<dbReference type="RefSeq" id="WP_290197338.1">
    <property type="nucleotide sequence ID" value="NZ_CP047654.1"/>
</dbReference>
<name>A0ABU1ZU93_9CORY</name>
<dbReference type="EMBL" id="JAVDXZ010000001">
    <property type="protein sequence ID" value="MDR7328496.1"/>
    <property type="molecule type" value="Genomic_DNA"/>
</dbReference>
<proteinExistence type="predicted"/>
<protein>
    <submittedName>
        <fullName evidence="1">Uncharacterized protein</fullName>
    </submittedName>
</protein>
<reference evidence="1" key="1">
    <citation type="submission" date="2023-07" db="EMBL/GenBank/DDBJ databases">
        <title>Sequencing the genomes of 1000 actinobacteria strains.</title>
        <authorList>
            <person name="Klenk H.-P."/>
        </authorList>
    </citation>
    <scope>NUCLEOTIDE SEQUENCE</scope>
    <source>
        <strain evidence="1">DSM 107476</strain>
    </source>
</reference>
<evidence type="ECO:0000313" key="2">
    <source>
        <dbReference type="Proteomes" id="UP001180840"/>
    </source>
</evidence>
<keyword evidence="2" id="KW-1185">Reference proteome</keyword>
<gene>
    <name evidence="1" type="ORF">J2S39_000172</name>
</gene>
<dbReference type="Proteomes" id="UP001180840">
    <property type="component" value="Unassembled WGS sequence"/>
</dbReference>
<comment type="caution">
    <text evidence="1">The sequence shown here is derived from an EMBL/GenBank/DDBJ whole genome shotgun (WGS) entry which is preliminary data.</text>
</comment>
<organism evidence="1 2">
    <name type="scientific">Corynebacterium guangdongense</name>
    <dbReference type="NCBI Taxonomy" id="1783348"/>
    <lineage>
        <taxon>Bacteria</taxon>
        <taxon>Bacillati</taxon>
        <taxon>Actinomycetota</taxon>
        <taxon>Actinomycetes</taxon>
        <taxon>Mycobacteriales</taxon>
        <taxon>Corynebacteriaceae</taxon>
        <taxon>Corynebacterium</taxon>
    </lineage>
</organism>
<evidence type="ECO:0000313" key="1">
    <source>
        <dbReference type="EMBL" id="MDR7328496.1"/>
    </source>
</evidence>
<accession>A0ABU1ZU93</accession>
<sequence length="224" mass="24181">MKDPTRIPRVLDALRQVWEGQPDLELAALWGVIGNHGVGWGTDDEALLAVLGEMSATYPARLDDASFPGRLAIIDTQSPARRITVDGDTRRVSVRARSGDLVPATWLASSLKTVVASAPLILTDGNGIDHRLGVVERIHVVDKPVPGAGGTWGVLLEREAGQGTDFAVIGHGVRIFRAGRRSVDTENHSFDRLLRVEVGQPLQIEHARRVSSLGVVAEIFPLDV</sequence>